<keyword evidence="3" id="KW-0474">Menaquinone biosynthesis</keyword>
<keyword evidence="12" id="KW-1185">Reference proteome</keyword>
<sequence>MYIERCGLCQSKNCHQVPVFLELLLLTSWVAESFDRSPRAYQFSTMSMSNAKLPEVHAIMATYSTASQLLHWLRRRVMLFLELGRVKFLLYSPIAYAAGVTCATAGNSADSFSLKLFLIGQLFVSCTHMLTHFFNEYYDFPADLAHQFPSPWTGGSRVLVSGRVLPNTSYWFGWAMTAVSMSLVFGGFPSVETKVLGVVIIIFSIGYSAPPLEMGTNGLGEFDVMLVLNTLVPLLGFLLHRNGESDPSLLLWLLPPAVVEFVRMMVMNMADVVGDTRARKLTLVVRLGLDRSVFVHLIGMTVAYLCLVGLFLGGIIPVTPFLLQVATLPMAGFICHRLYFQKDYLSLPKFYNLPYLSTQHNGLILLAALLGLAISDDHRRMSSSLSQIRLLAAYLFFIQNGLKAWKGWRNGNLSLVFNPEISKADRSAKSEQIGQWEGAIEQATRPFSHNHSD</sequence>
<dbReference type="GO" id="GO:0004659">
    <property type="term" value="F:prenyltransferase activity"/>
    <property type="evidence" value="ECO:0000318"/>
    <property type="project" value="GO_Central"/>
</dbReference>
<evidence type="ECO:0000256" key="3">
    <source>
        <dbReference type="ARBA" id="ARBA00022428"/>
    </source>
</evidence>
<keyword evidence="9" id="KW-0732">Signal</keyword>
<feature type="transmembrane region" description="Helical" evidence="8">
    <location>
        <begin position="249"/>
        <end position="273"/>
    </location>
</feature>
<dbReference type="Proteomes" id="UP000006727">
    <property type="component" value="Chromosome 1"/>
</dbReference>
<dbReference type="Gramene" id="Pp3c1_34890V3.1">
    <property type="protein sequence ID" value="PAC:32967120.CDS.1"/>
    <property type="gene ID" value="Pp3c1_34890"/>
</dbReference>
<reference evidence="11" key="3">
    <citation type="submission" date="2020-12" db="UniProtKB">
        <authorList>
            <consortium name="EnsemblPlants"/>
        </authorList>
    </citation>
    <scope>IDENTIFICATION</scope>
</reference>
<dbReference type="InterPro" id="IPR044878">
    <property type="entry name" value="UbiA_sf"/>
</dbReference>
<dbReference type="PaxDb" id="3218-PP1S28_259V6.1"/>
<evidence type="ECO:0000313" key="12">
    <source>
        <dbReference type="Proteomes" id="UP000006727"/>
    </source>
</evidence>
<dbReference type="InterPro" id="IPR000537">
    <property type="entry name" value="UbiA_prenyltransferase"/>
</dbReference>
<dbReference type="PANTHER" id="PTHR13929">
    <property type="entry name" value="1,4-DIHYDROXY-2-NAPHTHOATE OCTAPRENYLTRANSFERASE"/>
    <property type="match status" value="1"/>
</dbReference>
<dbReference type="InParanoid" id="A0A2K1LAY7"/>
<evidence type="ECO:0000256" key="2">
    <source>
        <dbReference type="ARBA" id="ARBA00004863"/>
    </source>
</evidence>
<evidence type="ECO:0000313" key="11">
    <source>
        <dbReference type="EnsemblPlants" id="PAC:32967120.CDS.1"/>
    </source>
</evidence>
<dbReference type="CDD" id="cd13962">
    <property type="entry name" value="PT_UbiA_UBIAD1"/>
    <property type="match status" value="1"/>
</dbReference>
<dbReference type="EnsemblPlants" id="Pp3c1_34890V3.1">
    <property type="protein sequence ID" value="PAC:32967120.CDS.1"/>
    <property type="gene ID" value="Pp3c1_34890"/>
</dbReference>
<proteinExistence type="predicted"/>
<dbReference type="UniPathway" id="UPA00079"/>
<keyword evidence="6 8" id="KW-1133">Transmembrane helix</keyword>
<dbReference type="GO" id="GO:0042371">
    <property type="term" value="P:vitamin K biosynthetic process"/>
    <property type="evidence" value="ECO:0000318"/>
    <property type="project" value="GO_Central"/>
</dbReference>
<feature type="transmembrane region" description="Helical" evidence="8">
    <location>
        <begin position="170"/>
        <end position="189"/>
    </location>
</feature>
<feature type="transmembrane region" description="Helical" evidence="8">
    <location>
        <begin position="224"/>
        <end position="243"/>
    </location>
</feature>
<reference evidence="10 12" key="2">
    <citation type="journal article" date="2018" name="Plant J.">
        <title>The Physcomitrella patens chromosome-scale assembly reveals moss genome structure and evolution.</title>
        <authorList>
            <person name="Lang D."/>
            <person name="Ullrich K.K."/>
            <person name="Murat F."/>
            <person name="Fuchs J."/>
            <person name="Jenkins J."/>
            <person name="Haas F.B."/>
            <person name="Piednoel M."/>
            <person name="Gundlach H."/>
            <person name="Van Bel M."/>
            <person name="Meyberg R."/>
            <person name="Vives C."/>
            <person name="Morata J."/>
            <person name="Symeonidi A."/>
            <person name="Hiss M."/>
            <person name="Muchero W."/>
            <person name="Kamisugi Y."/>
            <person name="Saleh O."/>
            <person name="Blanc G."/>
            <person name="Decker E.L."/>
            <person name="van Gessel N."/>
            <person name="Grimwood J."/>
            <person name="Hayes R.D."/>
            <person name="Graham S.W."/>
            <person name="Gunter L.E."/>
            <person name="McDaniel S.F."/>
            <person name="Hoernstein S.N.W."/>
            <person name="Larsson A."/>
            <person name="Li F.W."/>
            <person name="Perroud P.F."/>
            <person name="Phillips J."/>
            <person name="Ranjan P."/>
            <person name="Rokshar D.S."/>
            <person name="Rothfels C.J."/>
            <person name="Schneider L."/>
            <person name="Shu S."/>
            <person name="Stevenson D.W."/>
            <person name="Thummler F."/>
            <person name="Tillich M."/>
            <person name="Villarreal Aguilar J.C."/>
            <person name="Widiez T."/>
            <person name="Wong G.K."/>
            <person name="Wymore A."/>
            <person name="Zhang Y."/>
            <person name="Zimmer A.D."/>
            <person name="Quatrano R.S."/>
            <person name="Mayer K.F.X."/>
            <person name="Goodstein D."/>
            <person name="Casacuberta J.M."/>
            <person name="Vandepoele K."/>
            <person name="Reski R."/>
            <person name="Cuming A.C."/>
            <person name="Tuskan G.A."/>
            <person name="Maumus F."/>
            <person name="Salse J."/>
            <person name="Schmutz J."/>
            <person name="Rensing S.A."/>
        </authorList>
    </citation>
    <scope>NUCLEOTIDE SEQUENCE [LARGE SCALE GENOMIC DNA]</scope>
    <source>
        <strain evidence="11 12">cv. Gransden 2004</strain>
    </source>
</reference>
<keyword evidence="7 8" id="KW-0472">Membrane</keyword>
<dbReference type="GO" id="GO:0009234">
    <property type="term" value="P:menaquinone biosynthetic process"/>
    <property type="evidence" value="ECO:0000318"/>
    <property type="project" value="GO_Central"/>
</dbReference>
<dbReference type="Gramene" id="Pp3c1_34890V3.2">
    <property type="protein sequence ID" value="PAC:32967121.CDS.1"/>
    <property type="gene ID" value="Pp3c1_34890"/>
</dbReference>
<dbReference type="GO" id="GO:0006744">
    <property type="term" value="P:ubiquinone biosynthetic process"/>
    <property type="evidence" value="ECO:0000318"/>
    <property type="project" value="GO_Central"/>
</dbReference>
<dbReference type="InterPro" id="IPR026046">
    <property type="entry name" value="UBIAD1"/>
</dbReference>
<dbReference type="AlphaFoldDB" id="A0A2K1LAY7"/>
<keyword evidence="4" id="KW-0808">Transferase</keyword>
<feature type="transmembrane region" description="Helical" evidence="8">
    <location>
        <begin position="321"/>
        <end position="340"/>
    </location>
</feature>
<evidence type="ECO:0000256" key="6">
    <source>
        <dbReference type="ARBA" id="ARBA00022989"/>
    </source>
</evidence>
<reference evidence="10 12" key="1">
    <citation type="journal article" date="2008" name="Science">
        <title>The Physcomitrella genome reveals evolutionary insights into the conquest of land by plants.</title>
        <authorList>
            <person name="Rensing S."/>
            <person name="Lang D."/>
            <person name="Zimmer A."/>
            <person name="Terry A."/>
            <person name="Salamov A."/>
            <person name="Shapiro H."/>
            <person name="Nishiyama T."/>
            <person name="Perroud P.-F."/>
            <person name="Lindquist E."/>
            <person name="Kamisugi Y."/>
            <person name="Tanahashi T."/>
            <person name="Sakakibara K."/>
            <person name="Fujita T."/>
            <person name="Oishi K."/>
            <person name="Shin-I T."/>
            <person name="Kuroki Y."/>
            <person name="Toyoda A."/>
            <person name="Suzuki Y."/>
            <person name="Hashimoto A."/>
            <person name="Yamaguchi K."/>
            <person name="Sugano A."/>
            <person name="Kohara Y."/>
            <person name="Fujiyama A."/>
            <person name="Anterola A."/>
            <person name="Aoki S."/>
            <person name="Ashton N."/>
            <person name="Barbazuk W.B."/>
            <person name="Barker E."/>
            <person name="Bennetzen J."/>
            <person name="Bezanilla M."/>
            <person name="Blankenship R."/>
            <person name="Cho S.H."/>
            <person name="Dutcher S."/>
            <person name="Estelle M."/>
            <person name="Fawcett J.A."/>
            <person name="Gundlach H."/>
            <person name="Hanada K."/>
            <person name="Heyl A."/>
            <person name="Hicks K.A."/>
            <person name="Hugh J."/>
            <person name="Lohr M."/>
            <person name="Mayer K."/>
            <person name="Melkozernov A."/>
            <person name="Murata T."/>
            <person name="Nelson D."/>
            <person name="Pils B."/>
            <person name="Prigge M."/>
            <person name="Reiss B."/>
            <person name="Renner T."/>
            <person name="Rombauts S."/>
            <person name="Rushton P."/>
            <person name="Sanderfoot A."/>
            <person name="Schween G."/>
            <person name="Shiu S.-H."/>
            <person name="Stueber K."/>
            <person name="Theodoulou F.L."/>
            <person name="Tu H."/>
            <person name="Van de Peer Y."/>
            <person name="Verrier P.J."/>
            <person name="Waters E."/>
            <person name="Wood A."/>
            <person name="Yang L."/>
            <person name="Cove D."/>
            <person name="Cuming A."/>
            <person name="Hasebe M."/>
            <person name="Lucas S."/>
            <person name="Mishler D.B."/>
            <person name="Reski R."/>
            <person name="Grigoriev I."/>
            <person name="Quatrano R.S."/>
            <person name="Boore J.L."/>
        </authorList>
    </citation>
    <scope>NUCLEOTIDE SEQUENCE [LARGE SCALE GENOMIC DNA]</scope>
    <source>
        <strain evidence="11 12">cv. Gransden 2004</strain>
    </source>
</reference>
<evidence type="ECO:0000256" key="5">
    <source>
        <dbReference type="ARBA" id="ARBA00022692"/>
    </source>
</evidence>
<evidence type="ECO:0000256" key="7">
    <source>
        <dbReference type="ARBA" id="ARBA00023136"/>
    </source>
</evidence>
<dbReference type="EMBL" id="ABEU02000001">
    <property type="protein sequence ID" value="PNR63190.1"/>
    <property type="molecule type" value="Genomic_DNA"/>
</dbReference>
<evidence type="ECO:0000256" key="8">
    <source>
        <dbReference type="SAM" id="Phobius"/>
    </source>
</evidence>
<evidence type="ECO:0000256" key="4">
    <source>
        <dbReference type="ARBA" id="ARBA00022679"/>
    </source>
</evidence>
<feature type="transmembrane region" description="Helical" evidence="8">
    <location>
        <begin position="112"/>
        <end position="130"/>
    </location>
</feature>
<evidence type="ECO:0000313" key="10">
    <source>
        <dbReference type="EMBL" id="PNR63190.1"/>
    </source>
</evidence>
<dbReference type="EnsemblPlants" id="Pp3c1_34890V3.2">
    <property type="protein sequence ID" value="PAC:32967121.CDS.1"/>
    <property type="gene ID" value="Pp3c1_34890"/>
</dbReference>
<comment type="pathway">
    <text evidence="2">Quinol/quinone metabolism; menaquinone biosynthesis.</text>
</comment>
<feature type="chain" id="PRO_5036043151" evidence="9">
    <location>
        <begin position="34"/>
        <end position="453"/>
    </location>
</feature>
<evidence type="ECO:0000256" key="9">
    <source>
        <dbReference type="SAM" id="SignalP"/>
    </source>
</evidence>
<accession>A0A2K1LAY7</accession>
<feature type="transmembrane region" description="Helical" evidence="8">
    <location>
        <begin position="352"/>
        <end position="374"/>
    </location>
</feature>
<feature type="transmembrane region" description="Helical" evidence="8">
    <location>
        <begin position="293"/>
        <end position="315"/>
    </location>
</feature>
<dbReference type="PANTHER" id="PTHR13929:SF0">
    <property type="entry name" value="UBIA PRENYLTRANSFERASE DOMAIN-CONTAINING PROTEIN 1"/>
    <property type="match status" value="1"/>
</dbReference>
<gene>
    <name evidence="10" type="ORF">PHYPA_001615</name>
</gene>
<organism evidence="10">
    <name type="scientific">Physcomitrium patens</name>
    <name type="common">Spreading-leaved earth moss</name>
    <name type="synonym">Physcomitrella patens</name>
    <dbReference type="NCBI Taxonomy" id="3218"/>
    <lineage>
        <taxon>Eukaryota</taxon>
        <taxon>Viridiplantae</taxon>
        <taxon>Streptophyta</taxon>
        <taxon>Embryophyta</taxon>
        <taxon>Bryophyta</taxon>
        <taxon>Bryophytina</taxon>
        <taxon>Bryopsida</taxon>
        <taxon>Funariidae</taxon>
        <taxon>Funariales</taxon>
        <taxon>Funariaceae</taxon>
        <taxon>Physcomitrium</taxon>
    </lineage>
</organism>
<feature type="transmembrane region" description="Helical" evidence="8">
    <location>
        <begin position="195"/>
        <end position="212"/>
    </location>
</feature>
<name>A0A2K1LAY7_PHYPA</name>
<dbReference type="Pfam" id="PF01040">
    <property type="entry name" value="UbiA"/>
    <property type="match status" value="1"/>
</dbReference>
<keyword evidence="5 8" id="KW-0812">Transmembrane</keyword>
<evidence type="ECO:0000256" key="1">
    <source>
        <dbReference type="ARBA" id="ARBA00004141"/>
    </source>
</evidence>
<feature type="signal peptide" evidence="9">
    <location>
        <begin position="1"/>
        <end position="33"/>
    </location>
</feature>
<comment type="subcellular location">
    <subcellularLocation>
        <location evidence="1">Membrane</location>
        <topology evidence="1">Multi-pass membrane protein</topology>
    </subcellularLocation>
</comment>
<dbReference type="Gene3D" id="1.10.357.140">
    <property type="entry name" value="UbiA prenyltransferase"/>
    <property type="match status" value="1"/>
</dbReference>
<protein>
    <submittedName>
        <fullName evidence="10 11">Uncharacterized protein</fullName>
    </submittedName>
</protein>
<dbReference type="GO" id="GO:0016020">
    <property type="term" value="C:membrane"/>
    <property type="evidence" value="ECO:0007669"/>
    <property type="project" value="UniProtKB-SubCell"/>
</dbReference>